<dbReference type="Proteomes" id="UP000285310">
    <property type="component" value="Unassembled WGS sequence"/>
</dbReference>
<evidence type="ECO:0000313" key="2">
    <source>
        <dbReference type="EMBL" id="ROO27079.1"/>
    </source>
</evidence>
<reference evidence="2 3" key="1">
    <citation type="submission" date="2013-10" db="EMBL/GenBank/DDBJ databases">
        <title>Salinisphaera japonica YTM-1 Genome Sequencing.</title>
        <authorList>
            <person name="Lai Q."/>
            <person name="Li C."/>
            <person name="Shao Z."/>
        </authorList>
    </citation>
    <scope>NUCLEOTIDE SEQUENCE [LARGE SCALE GENOMIC DNA]</scope>
    <source>
        <strain evidence="2 3">YTM-1</strain>
    </source>
</reference>
<name>A0A423PNC4_9GAMM</name>
<dbReference type="InterPro" id="IPR014914">
    <property type="entry name" value="RES_dom"/>
</dbReference>
<comment type="caution">
    <text evidence="2">The sequence shown here is derived from an EMBL/GenBank/DDBJ whole genome shotgun (WGS) entry which is preliminary data.</text>
</comment>
<dbReference type="AlphaFoldDB" id="A0A423PNC4"/>
<evidence type="ECO:0000259" key="1">
    <source>
        <dbReference type="SMART" id="SM00953"/>
    </source>
</evidence>
<sequence length="235" mass="25731">MAAGHNVPQTTGVDWPSARRIVPSRFPPRTLFDRVADPADLQAVYELESLTNDRLRDEVGHITRVPAAERMAGPGATPIMAAFTHLNPAGSRFSDGSYGVFYAGRDRRTAVRETVYHRERFLAASQQPPMTLEMREYRVAVAGALVDLRDIESNDPRLAGDDYSAAQRFAAGKRQRDALGIVYPSVRDPGGECVAAFRTTPLSPAVQCGHLGYIWDGRQITDVIELGDSGITPHV</sequence>
<accession>A0A423PNC4</accession>
<organism evidence="2 3">
    <name type="scientific">Salinisphaera japonica YTM-1</name>
    <dbReference type="NCBI Taxonomy" id="1209778"/>
    <lineage>
        <taxon>Bacteria</taxon>
        <taxon>Pseudomonadati</taxon>
        <taxon>Pseudomonadota</taxon>
        <taxon>Gammaproteobacteria</taxon>
        <taxon>Salinisphaerales</taxon>
        <taxon>Salinisphaeraceae</taxon>
        <taxon>Salinisphaera</taxon>
    </lineage>
</organism>
<proteinExistence type="predicted"/>
<gene>
    <name evidence="2" type="ORF">SAJA_10050</name>
</gene>
<keyword evidence="3" id="KW-1185">Reference proteome</keyword>
<evidence type="ECO:0000313" key="3">
    <source>
        <dbReference type="Proteomes" id="UP000285310"/>
    </source>
</evidence>
<dbReference type="SMART" id="SM00953">
    <property type="entry name" value="RES"/>
    <property type="match status" value="1"/>
</dbReference>
<dbReference type="Pfam" id="PF08808">
    <property type="entry name" value="RES"/>
    <property type="match status" value="1"/>
</dbReference>
<dbReference type="EMBL" id="AYKG01000030">
    <property type="protein sequence ID" value="ROO27079.1"/>
    <property type="molecule type" value="Genomic_DNA"/>
</dbReference>
<dbReference type="InParanoid" id="A0A423PNC4"/>
<feature type="domain" description="RES" evidence="1">
    <location>
        <begin position="82"/>
        <end position="207"/>
    </location>
</feature>
<protein>
    <recommendedName>
        <fullName evidence="1">RES domain-containing protein</fullName>
    </recommendedName>
</protein>